<dbReference type="AlphaFoldDB" id="B2WCQ7"/>
<sequence length="363" mass="40738">MSGMWKGGKDNGDEGLMAEPPHPIPNDDGSRSSRRSYETARRHEEPTERTRLLDRPRHPPNSDGYLDPDDPAVSPYNLWTVRAMRYLTILFLIISFLWLEEGWVGIASVIWAFVMAVWCILTDRVVAYGKQEEEERLTGRAETRPGMSADALSEALAKAGEEGPYILVSAGTGSIVSRIFSSRHLKQVVGLMMIDPLHEDLLHRIGSPGRGFLLWAWGIISPLGTVRLAGALFKGRTREDRVYGRNAYQSGKYIKAQLQENLVADSLSKNEVSAARNIQSANTPLVIISSGIEVKRDSEWERKQKDLTTLTDKLVSWDIVNKAPHQVWDTLDGRMVMEKRLKQLVKASLKVKSEEVQDASTEE</sequence>
<dbReference type="InParanoid" id="B2WCQ7"/>
<organism evidence="2 3">
    <name type="scientific">Pyrenophora tritici-repentis (strain Pt-1C-BFP)</name>
    <name type="common">Wheat tan spot fungus</name>
    <name type="synonym">Drechslera tritici-repentis</name>
    <dbReference type="NCBI Taxonomy" id="426418"/>
    <lineage>
        <taxon>Eukaryota</taxon>
        <taxon>Fungi</taxon>
        <taxon>Dikarya</taxon>
        <taxon>Ascomycota</taxon>
        <taxon>Pezizomycotina</taxon>
        <taxon>Dothideomycetes</taxon>
        <taxon>Pleosporomycetidae</taxon>
        <taxon>Pleosporales</taxon>
        <taxon>Pleosporineae</taxon>
        <taxon>Pleosporaceae</taxon>
        <taxon>Pyrenophora</taxon>
    </lineage>
</organism>
<feature type="region of interest" description="Disordered" evidence="1">
    <location>
        <begin position="1"/>
        <end position="69"/>
    </location>
</feature>
<dbReference type="EMBL" id="DS231622">
    <property type="protein sequence ID" value="EDU50685.1"/>
    <property type="molecule type" value="Genomic_DNA"/>
</dbReference>
<proteinExistence type="predicted"/>
<dbReference type="InterPro" id="IPR019431">
    <property type="entry name" value="DUF2417"/>
</dbReference>
<reference evidence="3" key="1">
    <citation type="journal article" date="2013" name="G3 (Bethesda)">
        <title>Comparative genomics of a plant-pathogenic fungus, Pyrenophora tritici-repentis, reveals transduplication and the impact of repeat elements on pathogenicity and population divergence.</title>
        <authorList>
            <person name="Manning V.A."/>
            <person name="Pandelova I."/>
            <person name="Dhillon B."/>
            <person name="Wilhelm L.J."/>
            <person name="Goodwin S.B."/>
            <person name="Berlin A.M."/>
            <person name="Figueroa M."/>
            <person name="Freitag M."/>
            <person name="Hane J.K."/>
            <person name="Henrissat B."/>
            <person name="Holman W.H."/>
            <person name="Kodira C.D."/>
            <person name="Martin J."/>
            <person name="Oliver R.P."/>
            <person name="Robbertse B."/>
            <person name="Schackwitz W."/>
            <person name="Schwartz D.C."/>
            <person name="Spatafora J.W."/>
            <person name="Turgeon B.G."/>
            <person name="Yandava C."/>
            <person name="Young S."/>
            <person name="Zhou S."/>
            <person name="Zeng Q."/>
            <person name="Grigoriev I.V."/>
            <person name="Ma L.-J."/>
            <person name="Ciuffetti L.M."/>
        </authorList>
    </citation>
    <scope>NUCLEOTIDE SEQUENCE [LARGE SCALE GENOMIC DNA]</scope>
    <source>
        <strain evidence="3">Pt-1C-BFP</strain>
    </source>
</reference>
<feature type="compositionally biased region" description="Basic and acidic residues" evidence="1">
    <location>
        <begin position="28"/>
        <end position="57"/>
    </location>
</feature>
<dbReference type="eggNOG" id="ENOG502QQW9">
    <property type="taxonomic scope" value="Eukaryota"/>
</dbReference>
<dbReference type="Proteomes" id="UP000001471">
    <property type="component" value="Unassembled WGS sequence"/>
</dbReference>
<dbReference type="STRING" id="426418.B2WCQ7"/>
<protein>
    <submittedName>
        <fullName evidence="2">Mitochondrial integral membrane protein</fullName>
    </submittedName>
</protein>
<name>B2WCQ7_PYRTR</name>
<gene>
    <name evidence="2" type="ORF">PTRG_07766</name>
</gene>
<evidence type="ECO:0000313" key="2">
    <source>
        <dbReference type="EMBL" id="EDU50685.1"/>
    </source>
</evidence>
<dbReference type="HOGENOM" id="CLU_763212_0_0_1"/>
<evidence type="ECO:0000256" key="1">
    <source>
        <dbReference type="SAM" id="MobiDB-lite"/>
    </source>
</evidence>
<dbReference type="OrthoDB" id="164921at2759"/>
<dbReference type="Pfam" id="PF10329">
    <property type="entry name" value="DUF2417"/>
    <property type="match status" value="2"/>
</dbReference>
<evidence type="ECO:0000313" key="3">
    <source>
        <dbReference type="Proteomes" id="UP000001471"/>
    </source>
</evidence>
<accession>B2WCQ7</accession>